<keyword evidence="2" id="KW-0378">Hydrolase</keyword>
<dbReference type="InterPro" id="IPR014020">
    <property type="entry name" value="Tensin_C2-dom"/>
</dbReference>
<evidence type="ECO:0000256" key="3">
    <source>
        <dbReference type="RuleBase" id="RU361260"/>
    </source>
</evidence>
<dbReference type="InterPro" id="IPR042201">
    <property type="entry name" value="FH2_Formin_sf"/>
</dbReference>
<feature type="compositionally biased region" description="Pro residues" evidence="4">
    <location>
        <begin position="1059"/>
        <end position="1068"/>
    </location>
</feature>
<feature type="domain" description="FH2" evidence="6">
    <location>
        <begin position="1246"/>
        <end position="1614"/>
    </location>
</feature>
<dbReference type="InterPro" id="IPR051144">
    <property type="entry name" value="Formin_homology_domain"/>
</dbReference>
<dbReference type="eggNOG" id="KOG1922">
    <property type="taxonomic scope" value="Eukaryota"/>
</dbReference>
<name>A0A0E0P6B4_ORYRU</name>
<dbReference type="Pfam" id="PF10409">
    <property type="entry name" value="PTEN_C2"/>
    <property type="match status" value="1"/>
</dbReference>
<feature type="compositionally biased region" description="Pro residues" evidence="4">
    <location>
        <begin position="1135"/>
        <end position="1189"/>
    </location>
</feature>
<comment type="similarity">
    <text evidence="1">Belongs to the formin-like family. Class-II subfamily.</text>
</comment>
<evidence type="ECO:0000256" key="2">
    <source>
        <dbReference type="ARBA" id="ARBA00022912"/>
    </source>
</evidence>
<dbReference type="InterPro" id="IPR035892">
    <property type="entry name" value="C2_domain_sf"/>
</dbReference>
<dbReference type="PANTHER" id="PTHR45733">
    <property type="entry name" value="FORMIN-J"/>
    <property type="match status" value="1"/>
</dbReference>
<keyword evidence="8" id="KW-1185">Reference proteome</keyword>
<organism evidence="7 8">
    <name type="scientific">Oryza rufipogon</name>
    <name type="common">Brownbeard rice</name>
    <name type="synonym">Asian wild rice</name>
    <dbReference type="NCBI Taxonomy" id="4529"/>
    <lineage>
        <taxon>Eukaryota</taxon>
        <taxon>Viridiplantae</taxon>
        <taxon>Streptophyta</taxon>
        <taxon>Embryophyta</taxon>
        <taxon>Tracheophyta</taxon>
        <taxon>Spermatophyta</taxon>
        <taxon>Magnoliopsida</taxon>
        <taxon>Liliopsida</taxon>
        <taxon>Poales</taxon>
        <taxon>Poaceae</taxon>
        <taxon>BOP clade</taxon>
        <taxon>Oryzoideae</taxon>
        <taxon>Oryzeae</taxon>
        <taxon>Oryzinae</taxon>
        <taxon>Oryza</taxon>
    </lineage>
</organism>
<dbReference type="HOGENOM" id="CLU_002558_1_0_1"/>
<evidence type="ECO:0000313" key="8">
    <source>
        <dbReference type="Proteomes" id="UP000008022"/>
    </source>
</evidence>
<dbReference type="OMA" id="RYKQADN"/>
<proteinExistence type="inferred from homology"/>
<dbReference type="InterPro" id="IPR029021">
    <property type="entry name" value="Prot-tyrosine_phosphatase-like"/>
</dbReference>
<dbReference type="InterPro" id="IPR015425">
    <property type="entry name" value="FH2_Formin"/>
</dbReference>
<evidence type="ECO:0000259" key="5">
    <source>
        <dbReference type="PROSITE" id="PS51182"/>
    </source>
</evidence>
<feature type="region of interest" description="Disordered" evidence="4">
    <location>
        <begin position="1594"/>
        <end position="1614"/>
    </location>
</feature>
<evidence type="ECO:0000259" key="6">
    <source>
        <dbReference type="PROSITE" id="PS51444"/>
    </source>
</evidence>
<dbReference type="Gramene" id="ORUFI04G05950.1">
    <property type="protein sequence ID" value="ORUFI04G05950.1"/>
    <property type="gene ID" value="ORUFI04G05950"/>
</dbReference>
<evidence type="ECO:0000256" key="1">
    <source>
        <dbReference type="ARBA" id="ARBA00006468"/>
    </source>
</evidence>
<dbReference type="SUPFAM" id="SSF52799">
    <property type="entry name" value="(Phosphotyrosine protein) phosphatases II"/>
    <property type="match status" value="1"/>
</dbReference>
<dbReference type="SUPFAM" id="SSF49562">
    <property type="entry name" value="C2 domain (Calcium/lipid-binding domain, CaLB)"/>
    <property type="match status" value="1"/>
</dbReference>
<dbReference type="SMART" id="SM00498">
    <property type="entry name" value="FH2"/>
    <property type="match status" value="1"/>
</dbReference>
<dbReference type="GO" id="GO:0004721">
    <property type="term" value="F:phosphoprotein phosphatase activity"/>
    <property type="evidence" value="ECO:0007669"/>
    <property type="project" value="UniProtKB-KW"/>
</dbReference>
<sequence>MALLRRLFYRKPPDRLLEIADRVYVFDCCFSTETMEQFEYKNYLDNIVLQLREQFVDSSLMVFNFRDEGKSLVSGLFSLYGITVKDYPCQYLGCPLLPLEMVLHFLRLSERWLMLEGQQNFLLMHCEKGGWPVLAFMLAGLLLYMKQYNGEERTLVMVYKQAPKELLQMLTTLNPQPSHLRYLQYICKMDDELEWPIQPIPFTLDCVILREVPNFDGVGGCRPIVRVYGQDFLTVDKRCNVMLPPSKPRKHARRYKQADNISVKLNVGSCVQGDVVLECLHIDDSLEDERLMFRVMFNTYFIQSHILPLNFENIDVSWDAEQRFTKKFKAEVLFSEFDGESDASIEVASDYDDEVEVGSIDVFFEAVEIFSNLDSQEGQRDAEILSITSTECSPRAELMKTAPFSHFDMEIGLGGSQKNKIDGMVLSLEKSDEKCTSAEGDIIQNNITRVVRSSSANTTDGDRDTMNSSCYGGKVDGCIVEKNNSNKEILTDSNEDSGIENVLVKEVIISETNSLKDIQMIKEVIISEVTTSKPVIEVDTIGTELSDVVHNSETITHAEANNEEEVLVTLKQNEGDNLVEECIYYGNSIMIKPEKNRKKEKSIIGSTIGVVPDSTEENARVGLLLSVKPHLDSTGTYHDLNSPLQKIDLLNVSNTNCVEEQTKGMEASISNSYGQPSNLSSLNLQPQGSSFQANGDPTCANTSTDANESTQLELKRKSFLSLSTSSIFSPLSPRRNLLRSTSTDLPFLSPLQTKSNQHSIPCSSGRDDFASSYGPPPNIPCTSLRTSKVSLLVHPSLRPLRTVSSLSQSSFEEYLDISPPSPTFHEKHQQHFNLDPPSLIPPWQLRLAKTKENEIYPCTLSFLPLSPSNKYAHHPPFPPPPPPPHVLCTQNNSRTQISEYEQGRVEGPCPSSSYGQSILNSHDVSLSLPQKDSSCIAITNGPSSSNYVEEVPMETILNQPTLSIPLEACKDELLHCKENGGIPIPPPPPPLCDHAKKYTRIPLPPPPPEGSHGILATTSTELIDAGPQLPPLSHLEWKRCPHHPPERPHYLPGEVGGAPSPPSPPPPQRENTSVGIQGGIPPLPPPLPPTLGDYGVAPPPPSIGAGAPPPPPPPGGITGVPPPPPIGGLGGHQAPPAPPLPEGIGGVPPPPPVGGLGGPPAPPPPAGFRGGTPPPNAHGGVAPPPPPPRGHGGVGGPPTPPGAPAPPMPPGVPGGPPPPPGGRGLPAPPGGRGVVGHGLTRSLGLNSAATARRSTLKPLHWVKVTRAMQGSLWAEIQKQADANSHSEFDVKELESLFAIAPKTKGGSKSDGASKSLGSKPDKVHLIDLRRANNTEIMLTKIKMPLPDMMSAALALDDSVLDADQLENLIKFCPTKEEMELLKNYTGDKETLGKCEQFFLELMKVPRVESKFRIFAFKIQFQSQIRDVRKNLLTVSSACEELRGSEKLKVIMEKILFLGNKLNQGTPRGQALGFRLDSLLKLTDTRANNSRMTLMHFLCKGLADKSPHLLDFYEEFVNLEAASKTLKEFTDASGADVRSLSALYAEVGKSADALAYYFGEDPAKCPFEQVTSTLLNFVGLFRKAHEENIKQIEADKKKAQKEAEKEANQDRIFGM</sequence>
<dbReference type="SUPFAM" id="SSF101447">
    <property type="entry name" value="Formin homology 2 domain (FH2 domain)"/>
    <property type="match status" value="1"/>
</dbReference>
<feature type="domain" description="C2 tensin-type" evidence="5">
    <location>
        <begin position="199"/>
        <end position="337"/>
    </location>
</feature>
<dbReference type="Gene3D" id="2.60.40.1110">
    <property type="match status" value="1"/>
</dbReference>
<feature type="compositionally biased region" description="Basic and acidic residues" evidence="4">
    <location>
        <begin position="1035"/>
        <end position="1049"/>
    </location>
</feature>
<accession>A0A0E0P6B4</accession>
<reference evidence="7" key="2">
    <citation type="submission" date="2015-06" db="UniProtKB">
        <authorList>
            <consortium name="EnsemblPlants"/>
        </authorList>
    </citation>
    <scope>IDENTIFICATION</scope>
</reference>
<dbReference type="STRING" id="4529.A0A0E0P6B4"/>
<feature type="compositionally biased region" description="Basic and acidic residues" evidence="4">
    <location>
        <begin position="1594"/>
        <end position="1608"/>
    </location>
</feature>
<dbReference type="PANTHER" id="PTHR45733:SF9">
    <property type="entry name" value="FORMIN-LIKE PROTEIN 12"/>
    <property type="match status" value="1"/>
</dbReference>
<feature type="region of interest" description="Disordered" evidence="4">
    <location>
        <begin position="1024"/>
        <end position="1239"/>
    </location>
</feature>
<feature type="region of interest" description="Disordered" evidence="4">
    <location>
        <begin position="686"/>
        <end position="710"/>
    </location>
</feature>
<dbReference type="EnsemblPlants" id="ORUFI04G05950.1">
    <property type="protein sequence ID" value="ORUFI04G05950.1"/>
    <property type="gene ID" value="ORUFI04G05950"/>
</dbReference>
<evidence type="ECO:0000256" key="4">
    <source>
        <dbReference type="SAM" id="MobiDB-lite"/>
    </source>
</evidence>
<dbReference type="PROSITE" id="PS51444">
    <property type="entry name" value="FH2"/>
    <property type="match status" value="1"/>
</dbReference>
<protein>
    <recommendedName>
        <fullName evidence="3">Formin-like protein</fullName>
    </recommendedName>
</protein>
<dbReference type="Gene3D" id="1.20.58.2220">
    <property type="entry name" value="Formin, FH2 domain"/>
    <property type="match status" value="2"/>
</dbReference>
<dbReference type="PROSITE" id="PS51182">
    <property type="entry name" value="C2_TENSIN"/>
    <property type="match status" value="1"/>
</dbReference>
<dbReference type="SMART" id="SM01326">
    <property type="entry name" value="PTEN_C2"/>
    <property type="match status" value="1"/>
</dbReference>
<dbReference type="Proteomes" id="UP000008022">
    <property type="component" value="Unassembled WGS sequence"/>
</dbReference>
<keyword evidence="2" id="KW-0904">Protein phosphatase</keyword>
<evidence type="ECO:0000313" key="7">
    <source>
        <dbReference type="EnsemblPlants" id="ORUFI04G05950.1"/>
    </source>
</evidence>
<dbReference type="Gene3D" id="3.90.190.10">
    <property type="entry name" value="Protein tyrosine phosphatase superfamily"/>
    <property type="match status" value="1"/>
</dbReference>
<reference evidence="8" key="1">
    <citation type="submission" date="2013-06" db="EMBL/GenBank/DDBJ databases">
        <authorList>
            <person name="Zhao Q."/>
        </authorList>
    </citation>
    <scope>NUCLEOTIDE SEQUENCE</scope>
    <source>
        <strain evidence="8">cv. W1943</strain>
    </source>
</reference>
<feature type="compositionally biased region" description="Pro residues" evidence="4">
    <location>
        <begin position="1197"/>
        <end position="1229"/>
    </location>
</feature>
<feature type="compositionally biased region" description="Pro residues" evidence="4">
    <location>
        <begin position="1097"/>
        <end position="1126"/>
    </location>
</feature>
<dbReference type="Pfam" id="PF02181">
    <property type="entry name" value="FH2"/>
    <property type="match status" value="1"/>
</dbReference>